<evidence type="ECO:0000256" key="1">
    <source>
        <dbReference type="ARBA" id="ARBA00000382"/>
    </source>
</evidence>
<keyword evidence="4 8" id="KW-0732">Signal</keyword>
<comment type="catalytic activity">
    <reaction evidence="1">
        <text>Hydrolysis of (1-&gt;3)-beta-D-glucosidic linkages in (1-&gt;3)-beta-D-glucans.</text>
        <dbReference type="EC" id="3.2.1.39"/>
    </reaction>
</comment>
<dbReference type="EMBL" id="WHWC01000007">
    <property type="protein sequence ID" value="KAG8379834.1"/>
    <property type="molecule type" value="Genomic_DNA"/>
</dbReference>
<comment type="similarity">
    <text evidence="2 7">Belongs to the glycosyl hydrolase 17 family.</text>
</comment>
<keyword evidence="6" id="KW-0326">Glycosidase</keyword>
<evidence type="ECO:0000256" key="6">
    <source>
        <dbReference type="ARBA" id="ARBA00023295"/>
    </source>
</evidence>
<gene>
    <name evidence="9" type="ORF">BUALT_Bualt07G0130600</name>
</gene>
<evidence type="ECO:0000256" key="7">
    <source>
        <dbReference type="RuleBase" id="RU004335"/>
    </source>
</evidence>
<sequence>MMSFFSFLFSFILLLSLPFSDVFMVEAFTGTYGVNYGRIADNIPKPESVVTLLKAAKIKNTRIYDADHDVLSAFNRSGIEIIISIPNEHLREMSISQDSAIDWVKQNVEPFYPGTQITGVAVGNEVLGGGDMELWEVLVPAVRNVYFALDSLRLANKIEVSSPHSEGVFASTFPPSAGAFKESLLPYMRPLLQFFAQIGTPFYINAYPFLAYMSDPAHIDINYALFQKNPGIYDAKTKLHYDNMFDAQVDAAYAALEKVGFGRMEVIVSETGWASKGDQSEAGANPKNARTYNRNLRKRLLKRKGTPYRPRTPVKAYIFALFNENLKPGPTSERNFGLFKADGSISYNIGFTGLVPSSASSFLGSIKVLQLWVGIISAALVLIMI</sequence>
<protein>
    <recommendedName>
        <fullName evidence="3">glucan endo-1,3-beta-D-glucosidase</fullName>
        <ecNumber evidence="3">3.2.1.39</ecNumber>
    </recommendedName>
</protein>
<dbReference type="InterPro" id="IPR017853">
    <property type="entry name" value="GH"/>
</dbReference>
<evidence type="ECO:0000256" key="2">
    <source>
        <dbReference type="ARBA" id="ARBA00008773"/>
    </source>
</evidence>
<dbReference type="GO" id="GO:0042973">
    <property type="term" value="F:glucan endo-1,3-beta-D-glucosidase activity"/>
    <property type="evidence" value="ECO:0007669"/>
    <property type="project" value="UniProtKB-EC"/>
</dbReference>
<feature type="chain" id="PRO_5043417381" description="glucan endo-1,3-beta-D-glucosidase" evidence="8">
    <location>
        <begin position="28"/>
        <end position="385"/>
    </location>
</feature>
<evidence type="ECO:0000256" key="8">
    <source>
        <dbReference type="SAM" id="SignalP"/>
    </source>
</evidence>
<reference evidence="9" key="1">
    <citation type="submission" date="2019-10" db="EMBL/GenBank/DDBJ databases">
        <authorList>
            <person name="Zhang R."/>
            <person name="Pan Y."/>
            <person name="Wang J."/>
            <person name="Ma R."/>
            <person name="Yu S."/>
        </authorList>
    </citation>
    <scope>NUCLEOTIDE SEQUENCE</scope>
    <source>
        <strain evidence="9">LA-IB0</strain>
        <tissue evidence="9">Leaf</tissue>
    </source>
</reference>
<evidence type="ECO:0000256" key="4">
    <source>
        <dbReference type="ARBA" id="ARBA00022729"/>
    </source>
</evidence>
<dbReference type="InterPro" id="IPR044965">
    <property type="entry name" value="Glyco_hydro_17_plant"/>
</dbReference>
<dbReference type="EC" id="3.2.1.39" evidence="3"/>
<dbReference type="FunFam" id="3.20.20.80:FF:000005">
    <property type="entry name" value="Glucan endo-1,3-beta-glucosidase 14"/>
    <property type="match status" value="1"/>
</dbReference>
<dbReference type="PANTHER" id="PTHR32227">
    <property type="entry name" value="GLUCAN ENDO-1,3-BETA-GLUCOSIDASE BG1-RELATED-RELATED"/>
    <property type="match status" value="1"/>
</dbReference>
<evidence type="ECO:0000256" key="3">
    <source>
        <dbReference type="ARBA" id="ARBA00012780"/>
    </source>
</evidence>
<dbReference type="Pfam" id="PF00332">
    <property type="entry name" value="Glyco_hydro_17"/>
    <property type="match status" value="1"/>
</dbReference>
<dbReference type="Proteomes" id="UP000826271">
    <property type="component" value="Unassembled WGS sequence"/>
</dbReference>
<dbReference type="GO" id="GO:0005975">
    <property type="term" value="P:carbohydrate metabolic process"/>
    <property type="evidence" value="ECO:0007669"/>
    <property type="project" value="InterPro"/>
</dbReference>
<dbReference type="AlphaFoldDB" id="A0AAV6XI58"/>
<organism evidence="9 10">
    <name type="scientific">Buddleja alternifolia</name>
    <dbReference type="NCBI Taxonomy" id="168488"/>
    <lineage>
        <taxon>Eukaryota</taxon>
        <taxon>Viridiplantae</taxon>
        <taxon>Streptophyta</taxon>
        <taxon>Embryophyta</taxon>
        <taxon>Tracheophyta</taxon>
        <taxon>Spermatophyta</taxon>
        <taxon>Magnoliopsida</taxon>
        <taxon>eudicotyledons</taxon>
        <taxon>Gunneridae</taxon>
        <taxon>Pentapetalae</taxon>
        <taxon>asterids</taxon>
        <taxon>lamiids</taxon>
        <taxon>Lamiales</taxon>
        <taxon>Scrophulariaceae</taxon>
        <taxon>Buddlejeae</taxon>
        <taxon>Buddleja</taxon>
    </lineage>
</organism>
<proteinExistence type="inferred from homology"/>
<accession>A0AAV6XI58</accession>
<dbReference type="InterPro" id="IPR000490">
    <property type="entry name" value="Glyco_hydro_17"/>
</dbReference>
<feature type="signal peptide" evidence="8">
    <location>
        <begin position="1"/>
        <end position="27"/>
    </location>
</feature>
<dbReference type="SUPFAM" id="SSF51445">
    <property type="entry name" value="(Trans)glycosidases"/>
    <property type="match status" value="1"/>
</dbReference>
<dbReference type="Gene3D" id="3.20.20.80">
    <property type="entry name" value="Glycosidases"/>
    <property type="match status" value="1"/>
</dbReference>
<evidence type="ECO:0000256" key="5">
    <source>
        <dbReference type="ARBA" id="ARBA00022801"/>
    </source>
</evidence>
<keyword evidence="5" id="KW-0378">Hydrolase</keyword>
<keyword evidence="10" id="KW-1185">Reference proteome</keyword>
<evidence type="ECO:0000313" key="10">
    <source>
        <dbReference type="Proteomes" id="UP000826271"/>
    </source>
</evidence>
<name>A0AAV6XI58_9LAMI</name>
<evidence type="ECO:0000313" key="9">
    <source>
        <dbReference type="EMBL" id="KAG8379834.1"/>
    </source>
</evidence>
<comment type="caution">
    <text evidence="9">The sequence shown here is derived from an EMBL/GenBank/DDBJ whole genome shotgun (WGS) entry which is preliminary data.</text>
</comment>